<keyword evidence="1" id="KW-0732">Signal</keyword>
<feature type="domain" description="Beta-lactamase-related" evidence="2">
    <location>
        <begin position="38"/>
        <end position="350"/>
    </location>
</feature>
<dbReference type="SUPFAM" id="SSF56601">
    <property type="entry name" value="beta-lactamase/transpeptidase-like"/>
    <property type="match status" value="1"/>
</dbReference>
<feature type="chain" id="PRO_5021019650" evidence="1">
    <location>
        <begin position="18"/>
        <end position="495"/>
    </location>
</feature>
<gene>
    <name evidence="3" type="ORF">EWM57_06010</name>
</gene>
<dbReference type="PANTHER" id="PTHR46825">
    <property type="entry name" value="D-ALANYL-D-ALANINE-CARBOXYPEPTIDASE/ENDOPEPTIDASE AMPH"/>
    <property type="match status" value="1"/>
</dbReference>
<dbReference type="Proteomes" id="UP000294155">
    <property type="component" value="Unassembled WGS sequence"/>
</dbReference>
<dbReference type="GO" id="GO:0016787">
    <property type="term" value="F:hydrolase activity"/>
    <property type="evidence" value="ECO:0007669"/>
    <property type="project" value="UniProtKB-KW"/>
</dbReference>
<dbReference type="Pfam" id="PF00144">
    <property type="entry name" value="Beta-lactamase"/>
    <property type="match status" value="1"/>
</dbReference>
<dbReference type="InterPro" id="IPR001466">
    <property type="entry name" value="Beta-lactam-related"/>
</dbReference>
<dbReference type="EMBL" id="SEWE01000009">
    <property type="protein sequence ID" value="RYU81549.1"/>
    <property type="molecule type" value="Genomic_DNA"/>
</dbReference>
<name>A0A4Q5LHB9_9BACT</name>
<dbReference type="InterPro" id="IPR050491">
    <property type="entry name" value="AmpC-like"/>
</dbReference>
<dbReference type="InterPro" id="IPR012338">
    <property type="entry name" value="Beta-lactam/transpept-like"/>
</dbReference>
<comment type="caution">
    <text evidence="3">The sequence shown here is derived from an EMBL/GenBank/DDBJ whole genome shotgun (WGS) entry which is preliminary data.</text>
</comment>
<dbReference type="Gene3D" id="3.40.710.10">
    <property type="entry name" value="DD-peptidase/beta-lactamase superfamily"/>
    <property type="match status" value="1"/>
</dbReference>
<dbReference type="PANTHER" id="PTHR46825:SF15">
    <property type="entry name" value="BETA-LACTAMASE-RELATED DOMAIN-CONTAINING PROTEIN"/>
    <property type="match status" value="1"/>
</dbReference>
<evidence type="ECO:0000259" key="2">
    <source>
        <dbReference type="Pfam" id="PF00144"/>
    </source>
</evidence>
<sequence length="495" mass="55138">MRLLLALLLLGSPALLAQNRPAPAPRTTAQQLAYFLQLTDSLRQKTHNPGLAVAIVKDRKLLYKGGLGYRDVARKLPVTTNTLFEIGSCTKAFTGVIAAQLVQEKLLSWDDRVRQHLPEFKLSDDYAGANATLRDLFTHRVGLDQHYYLQYGPRIARQELIGKLPYLSFKGTFRENFLYNNLLYTVAGLAEERAAHLSWEELVRTRIFRPLGMSSSFATFEEFQKYPEPTVSYRPDGRTVVPALDMADMAPAGSITSTITDMARWLEMLVNQGTLEGKEFLSPRQFAYLTSPLTVRNAPEEIFYGIGWDVDTRRRIIYHDGRTAGQSSRILLAPQSGFGIVIMCNQQTELQNLLIRYATNIFVDGNYGKMADFEQFVVAKAQPAPTAPAPAAGLLHDPQVLAAADQYVGTYAHPAYGTITLSRPAKKQLAFAYYDFKGPIKHNSGLNFTALTSHYTGNDQFDFRILPGPGQSVAGIEVRFPYSQPLVFTKVGAVP</sequence>
<dbReference type="RefSeq" id="WP_129920235.1">
    <property type="nucleotide sequence ID" value="NZ_SEWE01000009.1"/>
</dbReference>
<dbReference type="AlphaFoldDB" id="A0A4Q5LHB9"/>
<accession>A0A4Q5LHB9</accession>
<keyword evidence="3" id="KW-0378">Hydrolase</keyword>
<feature type="signal peptide" evidence="1">
    <location>
        <begin position="1"/>
        <end position="17"/>
    </location>
</feature>
<evidence type="ECO:0000256" key="1">
    <source>
        <dbReference type="SAM" id="SignalP"/>
    </source>
</evidence>
<keyword evidence="4" id="KW-1185">Reference proteome</keyword>
<protein>
    <submittedName>
        <fullName evidence="3">Serine hydrolase</fullName>
    </submittedName>
</protein>
<reference evidence="3 4" key="1">
    <citation type="submission" date="2019-02" db="EMBL/GenBank/DDBJ databases">
        <title>Bacterial novel species isolated from soil.</title>
        <authorList>
            <person name="Jung H.-Y."/>
        </authorList>
    </citation>
    <scope>NUCLEOTIDE SEQUENCE [LARGE SCALE GENOMIC DNA]</scope>
    <source>
        <strain evidence="3 4">1-3-3-3</strain>
    </source>
</reference>
<evidence type="ECO:0000313" key="3">
    <source>
        <dbReference type="EMBL" id="RYU81549.1"/>
    </source>
</evidence>
<dbReference type="OrthoDB" id="9793489at2"/>
<proteinExistence type="predicted"/>
<evidence type="ECO:0000313" key="4">
    <source>
        <dbReference type="Proteomes" id="UP000294155"/>
    </source>
</evidence>
<organism evidence="3 4">
    <name type="scientific">Hymenobacter persicinus</name>
    <dbReference type="NCBI Taxonomy" id="2025506"/>
    <lineage>
        <taxon>Bacteria</taxon>
        <taxon>Pseudomonadati</taxon>
        <taxon>Bacteroidota</taxon>
        <taxon>Cytophagia</taxon>
        <taxon>Cytophagales</taxon>
        <taxon>Hymenobacteraceae</taxon>
        <taxon>Hymenobacter</taxon>
    </lineage>
</organism>